<dbReference type="eggNOG" id="COG0599">
    <property type="taxonomic scope" value="Bacteria"/>
</dbReference>
<proteinExistence type="predicted"/>
<gene>
    <name evidence="3" type="ordered locus">DvMF_2947</name>
</gene>
<dbReference type="KEGG" id="dvm:DvMF_2947"/>
<dbReference type="PANTHER" id="PTHR33570">
    <property type="entry name" value="4-CARBOXYMUCONOLACTONE DECARBOXYLASE FAMILY PROTEIN"/>
    <property type="match status" value="1"/>
</dbReference>
<accession>B8DSC9</accession>
<evidence type="ECO:0000256" key="1">
    <source>
        <dbReference type="SAM" id="SignalP"/>
    </source>
</evidence>
<dbReference type="EMBL" id="CP001197">
    <property type="protein sequence ID" value="ACL09884.1"/>
    <property type="molecule type" value="Genomic_DNA"/>
</dbReference>
<feature type="chain" id="PRO_5002867567" evidence="1">
    <location>
        <begin position="27"/>
        <end position="244"/>
    </location>
</feature>
<dbReference type="HOGENOM" id="CLU_093841_0_0_7"/>
<dbReference type="InterPro" id="IPR029032">
    <property type="entry name" value="AhpD-like"/>
</dbReference>
<evidence type="ECO:0000259" key="2">
    <source>
        <dbReference type="Pfam" id="PF02627"/>
    </source>
</evidence>
<dbReference type="SUPFAM" id="SSF69118">
    <property type="entry name" value="AhpD-like"/>
    <property type="match status" value="1"/>
</dbReference>
<dbReference type="GO" id="GO:0051920">
    <property type="term" value="F:peroxiredoxin activity"/>
    <property type="evidence" value="ECO:0007669"/>
    <property type="project" value="InterPro"/>
</dbReference>
<organism evidence="3">
    <name type="scientific">Nitratidesulfovibrio vulgaris (strain DSM 19637 / Miyazaki F)</name>
    <name type="common">Desulfovibrio vulgaris</name>
    <dbReference type="NCBI Taxonomy" id="883"/>
    <lineage>
        <taxon>Bacteria</taxon>
        <taxon>Pseudomonadati</taxon>
        <taxon>Thermodesulfobacteriota</taxon>
        <taxon>Desulfovibrionia</taxon>
        <taxon>Desulfovibrionales</taxon>
        <taxon>Desulfovibrionaceae</taxon>
        <taxon>Nitratidesulfovibrio</taxon>
    </lineage>
</organism>
<feature type="signal peptide" evidence="1">
    <location>
        <begin position="1"/>
        <end position="26"/>
    </location>
</feature>
<dbReference type="OrthoDB" id="9793083at2"/>
<dbReference type="Gene3D" id="1.20.1290.10">
    <property type="entry name" value="AhpD-like"/>
    <property type="match status" value="1"/>
</dbReference>
<protein>
    <submittedName>
        <fullName evidence="3">Carboxymuconolactone decarboxylase</fullName>
    </submittedName>
</protein>
<dbReference type="Pfam" id="PF02627">
    <property type="entry name" value="CMD"/>
    <property type="match status" value="2"/>
</dbReference>
<sequence length="244" mass="26510">MPSRNSVPLLALCLIASVGIPAISHAKNENHDNHLSNKQKSIIPIAAFTANGDTAKLKSALVHGLENGMTINEIKEVIVQMYAYAGFPRSLTGLDTFLAILEDRKGRGIRDEIGKDATPLPAGASIRDLGTAVQTRIVGRPVRGPVYEFAPIIDTFLKEHLFGDIFGRDVLDLQERELATVAALASLPAEPQLRSHLNVCMNVGLTEPQMRAFVSILDAEVGKDEAERSERLLDAVVQSRQQAK</sequence>
<dbReference type="InterPro" id="IPR052512">
    <property type="entry name" value="4CMD/NDH-1_regulator"/>
</dbReference>
<keyword evidence="1" id="KW-0732">Signal</keyword>
<feature type="domain" description="Carboxymuconolactone decarboxylase-like" evidence="2">
    <location>
        <begin position="26"/>
        <end position="93"/>
    </location>
</feature>
<evidence type="ECO:0000313" key="3">
    <source>
        <dbReference type="EMBL" id="ACL09884.1"/>
    </source>
</evidence>
<reference evidence="3" key="1">
    <citation type="submission" date="2008-10" db="EMBL/GenBank/DDBJ databases">
        <title>Complete sequence of Desulfovibrio vulgaris str. 'Miyazaki F'.</title>
        <authorList>
            <person name="Lucas S."/>
            <person name="Copeland A."/>
            <person name="Lapidus A."/>
            <person name="Glavina del Rio T."/>
            <person name="Dalin E."/>
            <person name="Tice H."/>
            <person name="Bruce D."/>
            <person name="Goodwin L."/>
            <person name="Pitluck S."/>
            <person name="Sims D."/>
            <person name="Brettin T."/>
            <person name="Detter J.C."/>
            <person name="Han C."/>
            <person name="Larimer F."/>
            <person name="Land M."/>
            <person name="Hauser L."/>
            <person name="Kyrpides N."/>
            <person name="Mikhailova N."/>
            <person name="Hazen T.C."/>
            <person name="Richardson P."/>
        </authorList>
    </citation>
    <scope>NUCLEOTIDE SEQUENCE</scope>
    <source>
        <strain evidence="3">Miyazaki F</strain>
    </source>
</reference>
<dbReference type="PANTHER" id="PTHR33570:SF2">
    <property type="entry name" value="CARBOXYMUCONOLACTONE DECARBOXYLASE-LIKE DOMAIN-CONTAINING PROTEIN"/>
    <property type="match status" value="1"/>
</dbReference>
<dbReference type="AlphaFoldDB" id="B8DSC9"/>
<dbReference type="InterPro" id="IPR003779">
    <property type="entry name" value="CMD-like"/>
</dbReference>
<dbReference type="STRING" id="883.DvMF_2947"/>
<feature type="domain" description="Carboxymuconolactone decarboxylase-like" evidence="2">
    <location>
        <begin position="156"/>
        <end position="229"/>
    </location>
</feature>
<name>B8DSC9_NITV9</name>